<evidence type="ECO:0000313" key="6">
    <source>
        <dbReference type="EMBL" id="MFD0979575.1"/>
    </source>
</evidence>
<organism evidence="6 7">
    <name type="scientific">Tropicimonas aquimaris</name>
    <dbReference type="NCBI Taxonomy" id="914152"/>
    <lineage>
        <taxon>Bacteria</taxon>
        <taxon>Pseudomonadati</taxon>
        <taxon>Pseudomonadota</taxon>
        <taxon>Alphaproteobacteria</taxon>
        <taxon>Rhodobacterales</taxon>
        <taxon>Roseobacteraceae</taxon>
        <taxon>Tropicimonas</taxon>
    </lineage>
</organism>
<reference evidence="7" key="1">
    <citation type="journal article" date="2019" name="Int. J. Syst. Evol. Microbiol.">
        <title>The Global Catalogue of Microorganisms (GCM) 10K type strain sequencing project: providing services to taxonomists for standard genome sequencing and annotation.</title>
        <authorList>
            <consortium name="The Broad Institute Genomics Platform"/>
            <consortium name="The Broad Institute Genome Sequencing Center for Infectious Disease"/>
            <person name="Wu L."/>
            <person name="Ma J."/>
        </authorList>
    </citation>
    <scope>NUCLEOTIDE SEQUENCE [LARGE SCALE GENOMIC DNA]</scope>
    <source>
        <strain evidence="7">CCUG 60524</strain>
    </source>
</reference>
<dbReference type="InterPro" id="IPR036909">
    <property type="entry name" value="Cyt_c-like_dom_sf"/>
</dbReference>
<dbReference type="EMBL" id="JBHTJT010000008">
    <property type="protein sequence ID" value="MFD0979575.1"/>
    <property type="molecule type" value="Genomic_DNA"/>
</dbReference>
<feature type="domain" description="Cytochrome c" evidence="5">
    <location>
        <begin position="185"/>
        <end position="295"/>
    </location>
</feature>
<keyword evidence="7" id="KW-1185">Reference proteome</keyword>
<dbReference type="SUPFAM" id="SSF46626">
    <property type="entry name" value="Cytochrome c"/>
    <property type="match status" value="2"/>
</dbReference>
<accession>A0ABW3INM4</accession>
<protein>
    <submittedName>
        <fullName evidence="6">C-type cytochrome</fullName>
    </submittedName>
</protein>
<keyword evidence="2 4" id="KW-0479">Metal-binding</keyword>
<dbReference type="Gene3D" id="1.10.760.10">
    <property type="entry name" value="Cytochrome c-like domain"/>
    <property type="match status" value="2"/>
</dbReference>
<keyword evidence="3 4" id="KW-0408">Iron</keyword>
<sequence>MLALLRFAAILAVAGGAVVIGLMVWPVGREPAAIALTGDVNRGAYLARASGCIACHTDITGGGAPLAGGAPLETAFGVFYPPNLTTDPDHGIGAWTVEDFAKAVRQGISPYGEPYFPTFTYPFYANFSDQEIADLWTAFQTVPPVPAPSPAHDVPFPVNQRWGLKLWRAVFLTRPETDPVDGRSTAWNRGRELVRGAAHCGACHTPRNLAGARSRAAAFAGNENLPGGGNAPSLLTADLRAKGWTVENLAFALRTGVMPDGDAFGGSMGEVVQGGTAFLTDADLTAMATYLLDSERPTP</sequence>
<keyword evidence="1 4" id="KW-0349">Heme</keyword>
<dbReference type="RefSeq" id="WP_386073906.1">
    <property type="nucleotide sequence ID" value="NZ_JBHTJT010000008.1"/>
</dbReference>
<feature type="domain" description="Cytochrome c" evidence="5">
    <location>
        <begin position="38"/>
        <end position="143"/>
    </location>
</feature>
<evidence type="ECO:0000259" key="5">
    <source>
        <dbReference type="PROSITE" id="PS51007"/>
    </source>
</evidence>
<evidence type="ECO:0000256" key="1">
    <source>
        <dbReference type="ARBA" id="ARBA00022617"/>
    </source>
</evidence>
<dbReference type="PANTHER" id="PTHR35008">
    <property type="entry name" value="BLL4482 PROTEIN-RELATED"/>
    <property type="match status" value="1"/>
</dbReference>
<evidence type="ECO:0000256" key="4">
    <source>
        <dbReference type="PROSITE-ProRule" id="PRU00433"/>
    </source>
</evidence>
<evidence type="ECO:0000313" key="7">
    <source>
        <dbReference type="Proteomes" id="UP001597108"/>
    </source>
</evidence>
<evidence type="ECO:0000256" key="2">
    <source>
        <dbReference type="ARBA" id="ARBA00022723"/>
    </source>
</evidence>
<dbReference type="PROSITE" id="PS51007">
    <property type="entry name" value="CYTC"/>
    <property type="match status" value="2"/>
</dbReference>
<gene>
    <name evidence="6" type="ORF">ACFQ2S_07885</name>
</gene>
<name>A0ABW3INM4_9RHOB</name>
<dbReference type="InterPro" id="IPR009056">
    <property type="entry name" value="Cyt_c-like_dom"/>
</dbReference>
<proteinExistence type="predicted"/>
<dbReference type="PANTHER" id="PTHR35008:SF8">
    <property type="entry name" value="ALCOHOL DEHYDROGENASE CYTOCHROME C SUBUNIT"/>
    <property type="match status" value="1"/>
</dbReference>
<evidence type="ECO:0000256" key="3">
    <source>
        <dbReference type="ARBA" id="ARBA00023004"/>
    </source>
</evidence>
<dbReference type="Proteomes" id="UP001597108">
    <property type="component" value="Unassembled WGS sequence"/>
</dbReference>
<comment type="caution">
    <text evidence="6">The sequence shown here is derived from an EMBL/GenBank/DDBJ whole genome shotgun (WGS) entry which is preliminary data.</text>
</comment>
<dbReference type="InterPro" id="IPR051459">
    <property type="entry name" value="Cytochrome_c-type_DH"/>
</dbReference>